<evidence type="ECO:0000313" key="4">
    <source>
        <dbReference type="Proteomes" id="UP001241056"/>
    </source>
</evidence>
<dbReference type="Proteomes" id="UP001241056">
    <property type="component" value="Unassembled WGS sequence"/>
</dbReference>
<keyword evidence="1" id="KW-0472">Membrane</keyword>
<evidence type="ECO:0000313" key="3">
    <source>
        <dbReference type="EMBL" id="MDM7858100.1"/>
    </source>
</evidence>
<dbReference type="Pfam" id="PF11127">
    <property type="entry name" value="YgaP-like_TM"/>
    <property type="match status" value="1"/>
</dbReference>
<name>A0ABT7SPH9_9GAMM</name>
<keyword evidence="1" id="KW-0812">Transmembrane</keyword>
<proteinExistence type="predicted"/>
<dbReference type="RefSeq" id="WP_289410759.1">
    <property type="nucleotide sequence ID" value="NZ_JAUCDY010000007.1"/>
</dbReference>
<feature type="domain" description="Inner membrane protein YgaP-like transmembrane" evidence="2">
    <location>
        <begin position="6"/>
        <end position="61"/>
    </location>
</feature>
<evidence type="ECO:0000256" key="1">
    <source>
        <dbReference type="SAM" id="Phobius"/>
    </source>
</evidence>
<evidence type="ECO:0000259" key="2">
    <source>
        <dbReference type="Pfam" id="PF11127"/>
    </source>
</evidence>
<keyword evidence="1" id="KW-1133">Transmembrane helix</keyword>
<reference evidence="3 4" key="1">
    <citation type="submission" date="2023-06" db="EMBL/GenBank/DDBJ databases">
        <title>Thiopseudomonas sp. CY1220 draft genome sequence.</title>
        <authorList>
            <person name="Zhao G."/>
            <person name="An M."/>
        </authorList>
    </citation>
    <scope>NUCLEOTIDE SEQUENCE [LARGE SCALE GENOMIC DNA]</scope>
    <source>
        <strain evidence="3 4">CY1220</strain>
    </source>
</reference>
<protein>
    <submittedName>
        <fullName evidence="3">DUF2892 domain-containing protein</fullName>
    </submittedName>
</protein>
<sequence>MTSWQLVRVIAGVFIMLTLALGVPSSPIFVNEWFLAFTLFVGANIFQSGLTKWCLLETILRKVGVKPGC</sequence>
<comment type="caution">
    <text evidence="3">The sequence shown here is derived from an EMBL/GenBank/DDBJ whole genome shotgun (WGS) entry which is preliminary data.</text>
</comment>
<feature type="transmembrane region" description="Helical" evidence="1">
    <location>
        <begin position="7"/>
        <end position="27"/>
    </location>
</feature>
<gene>
    <name evidence="3" type="ORF">QEZ41_07395</name>
</gene>
<organism evidence="3 4">
    <name type="scientific">Thiopseudomonas acetoxidans</name>
    <dbReference type="NCBI Taxonomy" id="3041622"/>
    <lineage>
        <taxon>Bacteria</taxon>
        <taxon>Pseudomonadati</taxon>
        <taxon>Pseudomonadota</taxon>
        <taxon>Gammaproteobacteria</taxon>
        <taxon>Pseudomonadales</taxon>
        <taxon>Pseudomonadaceae</taxon>
        <taxon>Thiopseudomonas</taxon>
    </lineage>
</organism>
<feature type="transmembrane region" description="Helical" evidence="1">
    <location>
        <begin position="33"/>
        <end position="56"/>
    </location>
</feature>
<accession>A0ABT7SPH9</accession>
<dbReference type="Gene3D" id="6.10.140.1340">
    <property type="match status" value="1"/>
</dbReference>
<keyword evidence="4" id="KW-1185">Reference proteome</keyword>
<dbReference type="InterPro" id="IPR021309">
    <property type="entry name" value="YgaP-like_TM"/>
</dbReference>
<dbReference type="EMBL" id="JAUCDY010000007">
    <property type="protein sequence ID" value="MDM7858100.1"/>
    <property type="molecule type" value="Genomic_DNA"/>
</dbReference>